<gene>
    <name evidence="2" type="ORF">Aconfl_22500</name>
</gene>
<dbReference type="PROSITE" id="PS51186">
    <property type="entry name" value="GNAT"/>
    <property type="match status" value="1"/>
</dbReference>
<dbReference type="Gene3D" id="3.40.630.30">
    <property type="match status" value="1"/>
</dbReference>
<evidence type="ECO:0000313" key="2">
    <source>
        <dbReference type="EMBL" id="GMQ29607.1"/>
    </source>
</evidence>
<comment type="caution">
    <text evidence="2">The sequence shown here is derived from an EMBL/GenBank/DDBJ whole genome shotgun (WGS) entry which is preliminary data.</text>
</comment>
<proteinExistence type="predicted"/>
<dbReference type="PANTHER" id="PTHR43233">
    <property type="entry name" value="FAMILY N-ACETYLTRANSFERASE, PUTATIVE (AFU_ORTHOLOGUE AFUA_6G03350)-RELATED"/>
    <property type="match status" value="1"/>
</dbReference>
<dbReference type="EMBL" id="BTPD01000006">
    <property type="protein sequence ID" value="GMQ29607.1"/>
    <property type="molecule type" value="Genomic_DNA"/>
</dbReference>
<sequence>MINIQLEPTFSLEDYQWILQDSGLGKRRPMEDSNHLERMLRGSNLIVTARRDGDLVGFLRGLTDHCYRCFIADLAIAKAYQRQGVGQKLLVFTRDLAPEARLILFSAEDAVPFYEKLGFHLHERCYQLKAGEEFER</sequence>
<evidence type="ECO:0000313" key="3">
    <source>
        <dbReference type="Proteomes" id="UP001338309"/>
    </source>
</evidence>
<dbReference type="InterPro" id="IPR000182">
    <property type="entry name" value="GNAT_dom"/>
</dbReference>
<evidence type="ECO:0000259" key="1">
    <source>
        <dbReference type="PROSITE" id="PS51186"/>
    </source>
</evidence>
<name>A0ABQ6PPY0_9BACT</name>
<keyword evidence="3" id="KW-1185">Reference proteome</keyword>
<dbReference type="Proteomes" id="UP001338309">
    <property type="component" value="Unassembled WGS sequence"/>
</dbReference>
<dbReference type="SUPFAM" id="SSF55729">
    <property type="entry name" value="Acyl-CoA N-acyltransferases (Nat)"/>
    <property type="match status" value="1"/>
</dbReference>
<protein>
    <recommendedName>
        <fullName evidence="1">N-acetyltransferase domain-containing protein</fullName>
    </recommendedName>
</protein>
<dbReference type="PANTHER" id="PTHR43233:SF1">
    <property type="entry name" value="FAMILY N-ACETYLTRANSFERASE, PUTATIVE (AFU_ORTHOLOGUE AFUA_6G03350)-RELATED"/>
    <property type="match status" value="1"/>
</dbReference>
<dbReference type="InterPro" id="IPR053144">
    <property type="entry name" value="Acetyltransferase_Butenolide"/>
</dbReference>
<dbReference type="InterPro" id="IPR016181">
    <property type="entry name" value="Acyl_CoA_acyltransferase"/>
</dbReference>
<reference evidence="2 3" key="1">
    <citation type="submission" date="2023-08" db="EMBL/GenBank/DDBJ databases">
        <title>Draft genome sequence of Algoriphagus confluentis.</title>
        <authorList>
            <person name="Takatani N."/>
            <person name="Hosokawa M."/>
            <person name="Sawabe T."/>
        </authorList>
    </citation>
    <scope>NUCLEOTIDE SEQUENCE [LARGE SCALE GENOMIC DNA]</scope>
    <source>
        <strain evidence="2 3">NBRC 111222</strain>
    </source>
</reference>
<dbReference type="RefSeq" id="WP_338224324.1">
    <property type="nucleotide sequence ID" value="NZ_BTPD01000006.1"/>
</dbReference>
<organism evidence="2 3">
    <name type="scientific">Algoriphagus confluentis</name>
    <dbReference type="NCBI Taxonomy" id="1697556"/>
    <lineage>
        <taxon>Bacteria</taxon>
        <taxon>Pseudomonadati</taxon>
        <taxon>Bacteroidota</taxon>
        <taxon>Cytophagia</taxon>
        <taxon>Cytophagales</taxon>
        <taxon>Cyclobacteriaceae</taxon>
        <taxon>Algoriphagus</taxon>
    </lineage>
</organism>
<accession>A0ABQ6PPY0</accession>
<dbReference type="Pfam" id="PF00583">
    <property type="entry name" value="Acetyltransf_1"/>
    <property type="match status" value="1"/>
</dbReference>
<feature type="domain" description="N-acetyltransferase" evidence="1">
    <location>
        <begin position="2"/>
        <end position="136"/>
    </location>
</feature>
<dbReference type="CDD" id="cd04301">
    <property type="entry name" value="NAT_SF"/>
    <property type="match status" value="1"/>
</dbReference>